<reference evidence="1 2" key="1">
    <citation type="submission" date="2020-08" db="EMBL/GenBank/DDBJ databases">
        <title>Genomic Encyclopedia of Type Strains, Phase IV (KMG-IV): sequencing the most valuable type-strain genomes for metagenomic binning, comparative biology and taxonomic classification.</title>
        <authorList>
            <person name="Goeker M."/>
        </authorList>
    </citation>
    <scope>NUCLEOTIDE SEQUENCE [LARGE SCALE GENOMIC DNA]</scope>
    <source>
        <strain evidence="1 2">DSM 106146</strain>
    </source>
</reference>
<evidence type="ECO:0000313" key="1">
    <source>
        <dbReference type="EMBL" id="MBB5265314.1"/>
    </source>
</evidence>
<sequence>MGFGRSAMEMARRSLKEENHREAIKVFVSFVKTHRNKLRRLQYSKNWNQIERLFLKSTVLFLEQIMKEKFPDLKITYENRNVLLNFYACGMAGILLAYTGEEEEEDEKFISQIDWIISRTMIRE</sequence>
<accession>A0A7W8M5V3</accession>
<gene>
    <name evidence="1" type="ORF">HNP82_002457</name>
</gene>
<name>A0A7W8M5V3_9FIRM</name>
<protein>
    <submittedName>
        <fullName evidence="1">Uncharacterized protein</fullName>
    </submittedName>
</protein>
<keyword evidence="2" id="KW-1185">Reference proteome</keyword>
<organism evidence="1 2">
    <name type="scientific">Catenibacillus scindens</name>
    <dbReference type="NCBI Taxonomy" id="673271"/>
    <lineage>
        <taxon>Bacteria</taxon>
        <taxon>Bacillati</taxon>
        <taxon>Bacillota</taxon>
        <taxon>Clostridia</taxon>
        <taxon>Lachnospirales</taxon>
        <taxon>Lachnospiraceae</taxon>
        <taxon>Catenibacillus</taxon>
    </lineage>
</organism>
<proteinExistence type="predicted"/>
<dbReference type="AlphaFoldDB" id="A0A7W8M5V3"/>
<dbReference type="Proteomes" id="UP000543642">
    <property type="component" value="Unassembled WGS sequence"/>
</dbReference>
<dbReference type="RefSeq" id="WP_207720613.1">
    <property type="nucleotide sequence ID" value="NZ_JACHFW010000010.1"/>
</dbReference>
<comment type="caution">
    <text evidence="1">The sequence shown here is derived from an EMBL/GenBank/DDBJ whole genome shotgun (WGS) entry which is preliminary data.</text>
</comment>
<evidence type="ECO:0000313" key="2">
    <source>
        <dbReference type="Proteomes" id="UP000543642"/>
    </source>
</evidence>
<dbReference type="EMBL" id="JACHFW010000010">
    <property type="protein sequence ID" value="MBB5265314.1"/>
    <property type="molecule type" value="Genomic_DNA"/>
</dbReference>